<feature type="transmembrane region" description="Helical" evidence="7">
    <location>
        <begin position="427"/>
        <end position="453"/>
    </location>
</feature>
<comment type="similarity">
    <text evidence="2">Belongs to the ABC-4 integral membrane protein family. LolC/E subfamily.</text>
</comment>
<dbReference type="Pfam" id="PF12704">
    <property type="entry name" value="MacB_PCD"/>
    <property type="match status" value="2"/>
</dbReference>
<feature type="domain" description="ABC3 transporter permease C-terminal" evidence="8">
    <location>
        <begin position="263"/>
        <end position="387"/>
    </location>
</feature>
<dbReference type="GO" id="GO:0098797">
    <property type="term" value="C:plasma membrane protein complex"/>
    <property type="evidence" value="ECO:0007669"/>
    <property type="project" value="TreeGrafter"/>
</dbReference>
<dbReference type="Pfam" id="PF02687">
    <property type="entry name" value="FtsX"/>
    <property type="match status" value="1"/>
</dbReference>
<evidence type="ECO:0000256" key="1">
    <source>
        <dbReference type="ARBA" id="ARBA00004651"/>
    </source>
</evidence>
<dbReference type="EMBL" id="VGLS01000019">
    <property type="protein sequence ID" value="MBM3222426.1"/>
    <property type="molecule type" value="Genomic_DNA"/>
</dbReference>
<dbReference type="InterPro" id="IPR025857">
    <property type="entry name" value="MacB_PCD"/>
</dbReference>
<organism evidence="10 11">
    <name type="scientific">Tectimicrobiota bacterium</name>
    <dbReference type="NCBI Taxonomy" id="2528274"/>
    <lineage>
        <taxon>Bacteria</taxon>
        <taxon>Pseudomonadati</taxon>
        <taxon>Nitrospinota/Tectimicrobiota group</taxon>
        <taxon>Candidatus Tectimicrobiota</taxon>
    </lineage>
</organism>
<evidence type="ECO:0000256" key="6">
    <source>
        <dbReference type="ARBA" id="ARBA00023136"/>
    </source>
</evidence>
<feature type="transmembrane region" description="Helical" evidence="7">
    <location>
        <begin position="20"/>
        <end position="39"/>
    </location>
</feature>
<feature type="non-terminal residue" evidence="10">
    <location>
        <position position="755"/>
    </location>
</feature>
<evidence type="ECO:0000313" key="11">
    <source>
        <dbReference type="Proteomes" id="UP000712673"/>
    </source>
</evidence>
<evidence type="ECO:0000256" key="2">
    <source>
        <dbReference type="ARBA" id="ARBA00005236"/>
    </source>
</evidence>
<feature type="domain" description="MacB-like periplasmic core" evidence="9">
    <location>
        <begin position="488"/>
        <end position="693"/>
    </location>
</feature>
<evidence type="ECO:0000313" key="10">
    <source>
        <dbReference type="EMBL" id="MBM3222426.1"/>
    </source>
</evidence>
<feature type="transmembrane region" description="Helical" evidence="7">
    <location>
        <begin position="260"/>
        <end position="284"/>
    </location>
</feature>
<dbReference type="GO" id="GO:0044874">
    <property type="term" value="P:lipoprotein localization to outer membrane"/>
    <property type="evidence" value="ECO:0007669"/>
    <property type="project" value="TreeGrafter"/>
</dbReference>
<proteinExistence type="inferred from homology"/>
<dbReference type="Proteomes" id="UP000712673">
    <property type="component" value="Unassembled WGS sequence"/>
</dbReference>
<keyword evidence="4 7" id="KW-0812">Transmembrane</keyword>
<name>A0A937VWQ3_UNCTE</name>
<feature type="transmembrane region" description="Helical" evidence="7">
    <location>
        <begin position="304"/>
        <end position="329"/>
    </location>
</feature>
<dbReference type="InterPro" id="IPR051447">
    <property type="entry name" value="Lipoprotein-release_system"/>
</dbReference>
<reference evidence="10" key="1">
    <citation type="submission" date="2019-03" db="EMBL/GenBank/DDBJ databases">
        <title>Lake Tanganyika Metagenome-Assembled Genomes (MAGs).</title>
        <authorList>
            <person name="Tran P."/>
        </authorList>
    </citation>
    <scope>NUCLEOTIDE SEQUENCE</scope>
    <source>
        <strain evidence="10">K_DeepCast_65m_m2_066</strain>
    </source>
</reference>
<evidence type="ECO:0000259" key="9">
    <source>
        <dbReference type="Pfam" id="PF12704"/>
    </source>
</evidence>
<feature type="domain" description="MacB-like periplasmic core" evidence="9">
    <location>
        <begin position="24"/>
        <end position="231"/>
    </location>
</feature>
<protein>
    <submittedName>
        <fullName evidence="10">FtsX-like permease family protein</fullName>
    </submittedName>
</protein>
<evidence type="ECO:0000256" key="3">
    <source>
        <dbReference type="ARBA" id="ARBA00022475"/>
    </source>
</evidence>
<dbReference type="AlphaFoldDB" id="A0A937VWQ3"/>
<feature type="transmembrane region" description="Helical" evidence="7">
    <location>
        <begin position="488"/>
        <end position="510"/>
    </location>
</feature>
<sequence length="755" mass="81210">MWTLWRFVSVPDLRQHRLRACFPLLGIALGVAVFIAVRVTNVSTLGAFSRTIDAIAGRAGLEITGRGAPLDEAVLPLARRVPGVAAVAPLVLADVVVPLAGGAVLLVAGVDVVSDRAVRDYAFQWAEGDTQDPLAMLTQPQAVVVSERFARRFGLGIGATLPVYTSQGTQELVIRGLLRPEGAAEALGGHFAIMDIAAAQMLFAKVGRLDRIDVVPRQGFALDTVQAALQQRLGPGLQVRRPQARNQAVEKMLRSFHVNLTALSLIALIVGMFLIYNSTTIAVVQRRRELGILRALGVPRRRLLWMMLSEVAGTALLASGLGVGLGLLLARLALRLVSPAVSALYVMEHVTHLVLTGDTVLIGVGLGICTALLSAAYPTLTALRVSPLTAMHHRGGTHPRHNALWPSTLSGLALLLAAYGLSQLPAVAGVALFGYLACLALVLGVSCLIPLAFRALSRFVRPALTHWLGVEGLLALDNLQYALQRCTIATAAVLTSFAMMISVSTMIASFKRTVYTWVAQTISADLLIHQASPGGERSNLTMPHQLRREIIQIAGVRDADSARGIDVEYAGDLVLLVAVDFDVYVQYGTFPFAAGDRQQGMQQVLTQQGVLLSENFSRRYALGVGDRLTLATPKGPQTFPVAGVVIDYSSDRGTITMDRATYAAYWADDQVDAFGVFVLPGADLEQVAQRIQEAFRGRYPLYVLTRSAFKERVLELVEQPFAVTYALEVIAVLIALLGVTNALYASILERTRELG</sequence>
<keyword evidence="3" id="KW-1003">Cell membrane</keyword>
<dbReference type="PANTHER" id="PTHR30489:SF0">
    <property type="entry name" value="LIPOPROTEIN-RELEASING SYSTEM TRANSMEMBRANE PROTEIN LOLE"/>
    <property type="match status" value="1"/>
</dbReference>
<feature type="transmembrane region" description="Helical" evidence="7">
    <location>
        <begin position="722"/>
        <end position="744"/>
    </location>
</feature>
<dbReference type="PANTHER" id="PTHR30489">
    <property type="entry name" value="LIPOPROTEIN-RELEASING SYSTEM TRANSMEMBRANE PROTEIN LOLE"/>
    <property type="match status" value="1"/>
</dbReference>
<accession>A0A937VWQ3</accession>
<dbReference type="InterPro" id="IPR003838">
    <property type="entry name" value="ABC3_permease_C"/>
</dbReference>
<evidence type="ECO:0000256" key="7">
    <source>
        <dbReference type="SAM" id="Phobius"/>
    </source>
</evidence>
<feature type="transmembrane region" description="Helical" evidence="7">
    <location>
        <begin position="361"/>
        <end position="383"/>
    </location>
</feature>
<comment type="subcellular location">
    <subcellularLocation>
        <location evidence="1">Cell membrane</location>
        <topology evidence="1">Multi-pass membrane protein</topology>
    </subcellularLocation>
</comment>
<evidence type="ECO:0000256" key="5">
    <source>
        <dbReference type="ARBA" id="ARBA00022989"/>
    </source>
</evidence>
<keyword evidence="5 7" id="KW-1133">Transmembrane helix</keyword>
<evidence type="ECO:0000256" key="4">
    <source>
        <dbReference type="ARBA" id="ARBA00022692"/>
    </source>
</evidence>
<evidence type="ECO:0000259" key="8">
    <source>
        <dbReference type="Pfam" id="PF02687"/>
    </source>
</evidence>
<comment type="caution">
    <text evidence="10">The sequence shown here is derived from an EMBL/GenBank/DDBJ whole genome shotgun (WGS) entry which is preliminary data.</text>
</comment>
<keyword evidence="6 7" id="KW-0472">Membrane</keyword>
<gene>
    <name evidence="10" type="ORF">FJZ47_01285</name>
</gene>
<feature type="transmembrane region" description="Helical" evidence="7">
    <location>
        <begin position="403"/>
        <end position="421"/>
    </location>
</feature>